<sequence length="120" mass="12971">MSKDTDDRATSDDSTGFGIGTNWSLVTQRQYEPEDGGELTAAIVYAIAEAKGVAPMELKSPPLYDSVDVPAIEAAFFGPDVTNGSRQGVGNVEFQYTDYLVKVRSDGWIQVYEATNADLP</sequence>
<evidence type="ECO:0000313" key="4">
    <source>
        <dbReference type="Proteomes" id="UP001596481"/>
    </source>
</evidence>
<evidence type="ECO:0000259" key="2">
    <source>
        <dbReference type="Pfam" id="PF18545"/>
    </source>
</evidence>
<reference evidence="3 4" key="1">
    <citation type="journal article" date="2019" name="Int. J. Syst. Evol. Microbiol.">
        <title>The Global Catalogue of Microorganisms (GCM) 10K type strain sequencing project: providing services to taxonomists for standard genome sequencing and annotation.</title>
        <authorList>
            <consortium name="The Broad Institute Genomics Platform"/>
            <consortium name="The Broad Institute Genome Sequencing Center for Infectious Disease"/>
            <person name="Wu L."/>
            <person name="Ma J."/>
        </authorList>
    </citation>
    <scope>NUCLEOTIDE SEQUENCE [LARGE SCALE GENOMIC DNA]</scope>
    <source>
        <strain evidence="3 4">DSM 29988</strain>
    </source>
</reference>
<feature type="compositionally biased region" description="Basic and acidic residues" evidence="1">
    <location>
        <begin position="1"/>
        <end position="11"/>
    </location>
</feature>
<evidence type="ECO:0000256" key="1">
    <source>
        <dbReference type="SAM" id="MobiDB-lite"/>
    </source>
</evidence>
<dbReference type="Pfam" id="PF18545">
    <property type="entry name" value="HalOD1"/>
    <property type="match status" value="1"/>
</dbReference>
<dbReference type="EMBL" id="JBHTAA010000001">
    <property type="protein sequence ID" value="MFC7202508.1"/>
    <property type="molecule type" value="Genomic_DNA"/>
</dbReference>
<dbReference type="AlphaFoldDB" id="A0ABD5ZC69"/>
<proteinExistence type="predicted"/>
<name>A0ABD5ZC69_9EURY</name>
<gene>
    <name evidence="3" type="ORF">ACFQJC_03210</name>
</gene>
<dbReference type="RefSeq" id="WP_390221805.1">
    <property type="nucleotide sequence ID" value="NZ_JBHTAA010000001.1"/>
</dbReference>
<keyword evidence="4" id="KW-1185">Reference proteome</keyword>
<feature type="region of interest" description="Disordered" evidence="1">
    <location>
        <begin position="1"/>
        <end position="20"/>
    </location>
</feature>
<dbReference type="Proteomes" id="UP001596481">
    <property type="component" value="Unassembled WGS sequence"/>
</dbReference>
<evidence type="ECO:0000313" key="3">
    <source>
        <dbReference type="EMBL" id="MFC7202508.1"/>
    </source>
</evidence>
<accession>A0ABD5ZC69</accession>
<organism evidence="3 4">
    <name type="scientific">Haloferax namakaokahaiae</name>
    <dbReference type="NCBI Taxonomy" id="1748331"/>
    <lineage>
        <taxon>Archaea</taxon>
        <taxon>Methanobacteriati</taxon>
        <taxon>Methanobacteriota</taxon>
        <taxon>Stenosarchaea group</taxon>
        <taxon>Halobacteria</taxon>
        <taxon>Halobacteriales</taxon>
        <taxon>Haloferacaceae</taxon>
        <taxon>Haloferax</taxon>
    </lineage>
</organism>
<comment type="caution">
    <text evidence="3">The sequence shown here is derived from an EMBL/GenBank/DDBJ whole genome shotgun (WGS) entry which is preliminary data.</text>
</comment>
<protein>
    <submittedName>
        <fullName evidence="3">HalOD1 output domain-containing protein</fullName>
    </submittedName>
</protein>
<dbReference type="InterPro" id="IPR040624">
    <property type="entry name" value="HalOD1"/>
</dbReference>
<feature type="domain" description="Halobacterial output" evidence="2">
    <location>
        <begin position="38"/>
        <end position="112"/>
    </location>
</feature>